<dbReference type="Proteomes" id="UP000002489">
    <property type="component" value="Unassembled WGS sequence"/>
</dbReference>
<reference evidence="2" key="1">
    <citation type="journal article" date="2012" name="Mol. Plant Microbe Interact.">
        <title>A highly conserved effector in Fusarium oxysporum is required for full virulence on Arabidopsis.</title>
        <authorList>
            <person name="Thatcher L.F."/>
            <person name="Gardiner D.M."/>
            <person name="Kazan K."/>
            <person name="Manners J."/>
        </authorList>
    </citation>
    <scope>NUCLEOTIDE SEQUENCE [LARGE SCALE GENOMIC DNA]</scope>
    <source>
        <strain evidence="2">Fo5176</strain>
    </source>
</reference>
<dbReference type="InterPro" id="IPR006076">
    <property type="entry name" value="FAD-dep_OxRdtase"/>
</dbReference>
<organism evidence="1 2">
    <name type="scientific">Fusarium oxysporum (strain Fo5176)</name>
    <name type="common">Fusarium vascular wilt</name>
    <dbReference type="NCBI Taxonomy" id="660025"/>
    <lineage>
        <taxon>Eukaryota</taxon>
        <taxon>Fungi</taxon>
        <taxon>Dikarya</taxon>
        <taxon>Ascomycota</taxon>
        <taxon>Pezizomycotina</taxon>
        <taxon>Sordariomycetes</taxon>
        <taxon>Hypocreomycetidae</taxon>
        <taxon>Hypocreales</taxon>
        <taxon>Nectriaceae</taxon>
        <taxon>Fusarium</taxon>
        <taxon>Fusarium oxysporum species complex</taxon>
    </lineage>
</organism>
<accession>A0A0D2YKI1</accession>
<dbReference type="EnsemblFungi" id="FOXG_17219T0">
    <property type="protein sequence ID" value="FOXG_17219P0"/>
    <property type="gene ID" value="FOXG_17219"/>
</dbReference>
<sequence length="477" mass="52207">MESSKDLVHVIEEYLTQDPGLPRQNPTSSYWQHIPHPLANTRSPSFPTTADVVVIGSGITGASVTKTILDNDQEARVVVFEARSLCSGATGRNGGQLATNAGEIYSEYKERFGKEVAGDIASFTFKTCERMKEIIDEYAPDESEYRDVTKVRTFLDEETFAAMKDSIAQMEADHPHLRGIYSVIDKDVVLKNHGVHGSTGGVTLSAGVMWPYRVITKVFEALMAKYTGRLDIETNTPVTSIEHIDGTYVVSSPRGQTRARHVIHCTNGYASHLVPKLRGLLFPVRGTMTVQDLGPGVPNNGSKDSFGFHYVPAYDEETETLADGLWYLTQNAKSGFFFIGGEKATMDQSLTADDTAVSAICVEHLQKILPQFFNYTEINKDPLISAWSGIMGFTQDGAPYVGRLSPSTTGRSGAGEWIVAGFNGYGMPYCWLAGEILAKAVIGQSESRQLPEAFSVSDERLLSERISMVAEAIASLR</sequence>
<dbReference type="Gene3D" id="3.50.50.60">
    <property type="entry name" value="FAD/NAD(P)-binding domain"/>
    <property type="match status" value="1"/>
</dbReference>
<dbReference type="AlphaFoldDB" id="A0A0D2YKI1"/>
<dbReference type="InterPro" id="IPR036188">
    <property type="entry name" value="FAD/NAD-bd_sf"/>
</dbReference>
<proteinExistence type="predicted"/>
<name>A0A0D2YKI1_FUSOF</name>
<dbReference type="Pfam" id="PF01266">
    <property type="entry name" value="DAO"/>
    <property type="match status" value="1"/>
</dbReference>
<protein>
    <submittedName>
        <fullName evidence="1">Uncharacterized protein</fullName>
    </submittedName>
</protein>
<dbReference type="STRING" id="426428.A0A0D2YKI1"/>
<gene>
    <name evidence="1" type="primary">28958010</name>
</gene>
<dbReference type="GO" id="GO:0005737">
    <property type="term" value="C:cytoplasm"/>
    <property type="evidence" value="ECO:0007669"/>
    <property type="project" value="TreeGrafter"/>
</dbReference>
<evidence type="ECO:0000313" key="2">
    <source>
        <dbReference type="Proteomes" id="UP000002489"/>
    </source>
</evidence>
<dbReference type="PANTHER" id="PTHR13847:SF213">
    <property type="entry name" value="DEPENDENT OXIDOREDUCTASE, PUTATIVE-RELATED"/>
    <property type="match status" value="1"/>
</dbReference>
<dbReference type="Gene3D" id="3.30.9.10">
    <property type="entry name" value="D-Amino Acid Oxidase, subunit A, domain 2"/>
    <property type="match status" value="1"/>
</dbReference>
<reference evidence="1" key="2">
    <citation type="submission" date="2025-08" db="UniProtKB">
        <authorList>
            <consortium name="EnsemblFungi"/>
        </authorList>
    </citation>
    <scope>IDENTIFICATION</scope>
    <source>
        <strain evidence="1">4287 / CBS 123668 / FGSC 9935 / NRRL 34936</strain>
    </source>
</reference>
<dbReference type="PANTHER" id="PTHR13847">
    <property type="entry name" value="SARCOSINE DEHYDROGENASE-RELATED"/>
    <property type="match status" value="1"/>
</dbReference>
<evidence type="ECO:0000313" key="1">
    <source>
        <dbReference type="EnsemblFungi" id="FOXG_17219P0"/>
    </source>
</evidence>
<dbReference type="VEuPathDB" id="FungiDB:FOXG_17219"/>
<dbReference type="SUPFAM" id="SSF51905">
    <property type="entry name" value="FAD/NAD(P)-binding domain"/>
    <property type="match status" value="1"/>
</dbReference>